<dbReference type="EMBL" id="MU007019">
    <property type="protein sequence ID" value="KAF2433860.1"/>
    <property type="molecule type" value="Genomic_DNA"/>
</dbReference>
<dbReference type="Gene3D" id="2.120.10.70">
    <property type="entry name" value="Fucose-specific lectin"/>
    <property type="match status" value="1"/>
</dbReference>
<evidence type="ECO:0000256" key="2">
    <source>
        <dbReference type="SAM" id="Phobius"/>
    </source>
</evidence>
<accession>A0A9P4NY78</accession>
<feature type="compositionally biased region" description="Polar residues" evidence="1">
    <location>
        <begin position="24"/>
        <end position="40"/>
    </location>
</feature>
<name>A0A9P4NY78_9PEZI</name>
<dbReference type="SUPFAM" id="SSF89372">
    <property type="entry name" value="Fucose-specific lectin"/>
    <property type="match status" value="1"/>
</dbReference>
<keyword evidence="4" id="KW-1185">Reference proteome</keyword>
<reference evidence="3" key="1">
    <citation type="journal article" date="2020" name="Stud. Mycol.">
        <title>101 Dothideomycetes genomes: a test case for predicting lifestyles and emergence of pathogens.</title>
        <authorList>
            <person name="Haridas S."/>
            <person name="Albert R."/>
            <person name="Binder M."/>
            <person name="Bloem J."/>
            <person name="Labutti K."/>
            <person name="Salamov A."/>
            <person name="Andreopoulos B."/>
            <person name="Baker S."/>
            <person name="Barry K."/>
            <person name="Bills G."/>
            <person name="Bluhm B."/>
            <person name="Cannon C."/>
            <person name="Castanera R."/>
            <person name="Culley D."/>
            <person name="Daum C."/>
            <person name="Ezra D."/>
            <person name="Gonzalez J."/>
            <person name="Henrissat B."/>
            <person name="Kuo A."/>
            <person name="Liang C."/>
            <person name="Lipzen A."/>
            <person name="Lutzoni F."/>
            <person name="Magnuson J."/>
            <person name="Mondo S."/>
            <person name="Nolan M."/>
            <person name="Ohm R."/>
            <person name="Pangilinan J."/>
            <person name="Park H.-J."/>
            <person name="Ramirez L."/>
            <person name="Alfaro M."/>
            <person name="Sun H."/>
            <person name="Tritt A."/>
            <person name="Yoshinaga Y."/>
            <person name="Zwiers L.-H."/>
            <person name="Turgeon B."/>
            <person name="Goodwin S."/>
            <person name="Spatafora J."/>
            <person name="Crous P."/>
            <person name="Grigoriev I."/>
        </authorList>
    </citation>
    <scope>NUCLEOTIDE SEQUENCE</scope>
    <source>
        <strain evidence="3">CBS 130266</strain>
    </source>
</reference>
<keyword evidence="2" id="KW-1133">Transmembrane helix</keyword>
<feature type="region of interest" description="Disordered" evidence="1">
    <location>
        <begin position="1"/>
        <end position="48"/>
    </location>
</feature>
<evidence type="ECO:0000313" key="4">
    <source>
        <dbReference type="Proteomes" id="UP000800235"/>
    </source>
</evidence>
<sequence length="503" mass="56145">MPDIEPMATAKGETTKRDFIHPSGSRNSLRPSSARPSQCSEPWEEDGCKEAVAVEDEKEVVVQQGLEPNTPSDEKHVVVPHQEKEAFLGGPGQESLQNQRERTICGMRKRPLILTMGILLMCCIIIAIALALNLKKGHKRPTRDQPKQLALTGMDFDDPFDEPGQAADPLADLFYQRRGDGAIRQSTMLMNGTWLGAADNDLVATDANNGTPIAVTSFTVRGTNQTSLTTRHLFYVDKDGILRERVFTKGAKKWVEGTLGQLRIKPVSQPALQACTGNDFVGNSTSSFRDGLSVFYGSSNNTIQQVGWIYGDTKWVKEFTFPDVNGRGGVACNINPWMSYLTMQNSTDIQFWWRDSNLSKRGNSSHPVNLWTIAPVSIPGIFPGAFLNMRDYGLQRNRNRYVITQMDDFSIRAYNMTGQAELMELAPLRFRDRALPYLAIANGTKALPGTRMAFTADSMNQGRNATKRMWISWLQTDPNYITQFKASSDDLTSWTEEHLSISD</sequence>
<organism evidence="3 4">
    <name type="scientific">Tothia fuscella</name>
    <dbReference type="NCBI Taxonomy" id="1048955"/>
    <lineage>
        <taxon>Eukaryota</taxon>
        <taxon>Fungi</taxon>
        <taxon>Dikarya</taxon>
        <taxon>Ascomycota</taxon>
        <taxon>Pezizomycotina</taxon>
        <taxon>Dothideomycetes</taxon>
        <taxon>Pleosporomycetidae</taxon>
        <taxon>Venturiales</taxon>
        <taxon>Cylindrosympodiaceae</taxon>
        <taxon>Tothia</taxon>
    </lineage>
</organism>
<keyword evidence="2" id="KW-0472">Membrane</keyword>
<evidence type="ECO:0000256" key="1">
    <source>
        <dbReference type="SAM" id="MobiDB-lite"/>
    </source>
</evidence>
<protein>
    <recommendedName>
        <fullName evidence="5">Fucose-specific lectin</fullName>
    </recommendedName>
</protein>
<keyword evidence="2" id="KW-0812">Transmembrane</keyword>
<dbReference type="AlphaFoldDB" id="A0A9P4NY78"/>
<evidence type="ECO:0008006" key="5">
    <source>
        <dbReference type="Google" id="ProtNLM"/>
    </source>
</evidence>
<feature type="transmembrane region" description="Helical" evidence="2">
    <location>
        <begin position="112"/>
        <end position="132"/>
    </location>
</feature>
<proteinExistence type="predicted"/>
<comment type="caution">
    <text evidence="3">The sequence shown here is derived from an EMBL/GenBank/DDBJ whole genome shotgun (WGS) entry which is preliminary data.</text>
</comment>
<gene>
    <name evidence="3" type="ORF">EJ08DRAFT_694338</name>
</gene>
<dbReference type="OrthoDB" id="3923199at2759"/>
<dbReference type="Proteomes" id="UP000800235">
    <property type="component" value="Unassembled WGS sequence"/>
</dbReference>
<evidence type="ECO:0000313" key="3">
    <source>
        <dbReference type="EMBL" id="KAF2433860.1"/>
    </source>
</evidence>